<feature type="region of interest" description="Disordered" evidence="1">
    <location>
        <begin position="303"/>
        <end position="324"/>
    </location>
</feature>
<dbReference type="EMBL" id="AP005226">
    <property type="protein sequence ID" value="BAC19778.1"/>
    <property type="molecule type" value="Genomic_DNA"/>
</dbReference>
<feature type="transmembrane region" description="Helical" evidence="2">
    <location>
        <begin position="150"/>
        <end position="171"/>
    </location>
</feature>
<organism evidence="3 4">
    <name type="scientific">Corynebacterium efficiens (strain DSM 44549 / YS-314 / AJ 12310 / JCM 11189 / NBRC 100395)</name>
    <dbReference type="NCBI Taxonomy" id="196164"/>
    <lineage>
        <taxon>Bacteria</taxon>
        <taxon>Bacillati</taxon>
        <taxon>Actinomycetota</taxon>
        <taxon>Actinomycetes</taxon>
        <taxon>Mycobacteriales</taxon>
        <taxon>Corynebacteriaceae</taxon>
        <taxon>Corynebacterium</taxon>
    </lineage>
</organism>
<keyword evidence="2" id="KW-0472">Membrane</keyword>
<dbReference type="Proteomes" id="UP000001409">
    <property type="component" value="Plasmid pCE3"/>
</dbReference>
<keyword evidence="3" id="KW-0614">Plasmid</keyword>
<protein>
    <submittedName>
        <fullName evidence="3">Uncharacterized protein</fullName>
    </submittedName>
</protein>
<evidence type="ECO:0000256" key="2">
    <source>
        <dbReference type="SAM" id="Phobius"/>
    </source>
</evidence>
<dbReference type="InterPro" id="IPR021205">
    <property type="entry name" value="Lanti_perm_SpaE/MutE/EpiE-like"/>
</dbReference>
<evidence type="ECO:0000313" key="3">
    <source>
        <dbReference type="EMBL" id="BAC19778.1"/>
    </source>
</evidence>
<keyword evidence="4" id="KW-1185">Reference proteome</keyword>
<feature type="transmembrane region" description="Helical" evidence="2">
    <location>
        <begin position="178"/>
        <end position="202"/>
    </location>
</feature>
<feature type="transmembrane region" description="Helical" evidence="2">
    <location>
        <begin position="117"/>
        <end position="138"/>
    </location>
</feature>
<feature type="transmembrane region" description="Helical" evidence="2">
    <location>
        <begin position="36"/>
        <end position="57"/>
    </location>
</feature>
<dbReference type="CDD" id="cd21807">
    <property type="entry name" value="ABC-2_lan_permease_MutE_EpiE-like"/>
    <property type="match status" value="1"/>
</dbReference>
<proteinExistence type="predicted"/>
<reference evidence="3 4" key="1">
    <citation type="submission" date="2002-05" db="EMBL/GenBank/DDBJ databases">
        <title>The entire sequence of plasmid maintained by Corynebacterium efficiens YS-314.</title>
        <authorList>
            <person name="Kawarabayasi Y."/>
            <person name="Yamazaki J."/>
            <person name="Hino Y."/>
            <person name="Kikuchi H."/>
        </authorList>
    </citation>
    <scope>NUCLEOTIDE SEQUENCE [LARGE SCALE GENOMIC DNA]</scope>
    <source>
        <strain evidence="4">DSM 44549 / YS-314 / AJ 12310 / JCM 11189 / NBRC 100395</strain>
        <plasmid evidence="4">Plasmid pCE3</plasmid>
    </source>
</reference>
<dbReference type="KEGG" id="cef:CE3P003"/>
<keyword evidence="2" id="KW-1133">Transmembrane helix</keyword>
<dbReference type="AlphaFoldDB" id="Q8FLH9"/>
<dbReference type="eggNOG" id="COG4200">
    <property type="taxonomic scope" value="Bacteria"/>
</dbReference>
<accession>Q8FLH9</accession>
<keyword evidence="2" id="KW-0812">Transmembrane</keyword>
<dbReference type="RefSeq" id="WP_011069217.1">
    <property type="nucleotide sequence ID" value="NC_004320.1"/>
</dbReference>
<sequence>MTATDLHPHTRSTNEKKIGTWPGVIQAELIRVKATAVVWFPAIGLLIGALSSLFSLWSSNATDASGLLSWQAMYVTGMAAPILALLAGLAETREKKSRHGGTDIRPVSAWKIRTGRLLILVGLSGLFYAFNFGGVWLYAVIDGRLGAQRILLAGLLGWIGSIATIGLFSAIARATNLITALLLAVAYQLAGTLTAEASWWYFFPPAWPVRLLLPTMGIHSNAVALDPTDPLTSESPLVGIVLNLVLAVAMMGLSIVFNGQRVLRTPFRPQRASLSTDAESSATAMDDTTVSHLEFIRRDHVQDTREKQWARPPDGGHGGFNQEADFRIAGPRSSNTAGARYLHQECLRTVL</sequence>
<feature type="transmembrane region" description="Helical" evidence="2">
    <location>
        <begin position="69"/>
        <end position="90"/>
    </location>
</feature>
<feature type="transmembrane region" description="Helical" evidence="2">
    <location>
        <begin position="237"/>
        <end position="258"/>
    </location>
</feature>
<geneLocation type="plasmid" evidence="3 4">
    <name>pCE3</name>
</geneLocation>
<evidence type="ECO:0000256" key="1">
    <source>
        <dbReference type="SAM" id="MobiDB-lite"/>
    </source>
</evidence>
<dbReference type="HOGENOM" id="CLU_789206_0_0_11"/>
<name>Q8FLH9_COREF</name>
<evidence type="ECO:0000313" key="4">
    <source>
        <dbReference type="Proteomes" id="UP000001409"/>
    </source>
</evidence>